<reference evidence="2 3" key="1">
    <citation type="submission" date="2024-01" db="EMBL/GenBank/DDBJ databases">
        <title>A draft genome for a cacao thread blight-causing isolate of Paramarasmius palmivorus.</title>
        <authorList>
            <person name="Baruah I.K."/>
            <person name="Bukari Y."/>
            <person name="Amoako-Attah I."/>
            <person name="Meinhardt L.W."/>
            <person name="Bailey B.A."/>
            <person name="Cohen S.P."/>
        </authorList>
    </citation>
    <scope>NUCLEOTIDE SEQUENCE [LARGE SCALE GENOMIC DNA]</scope>
    <source>
        <strain evidence="2 3">GH-12</strain>
    </source>
</reference>
<protein>
    <submittedName>
        <fullName evidence="2">Uncharacterized protein</fullName>
    </submittedName>
</protein>
<feature type="region of interest" description="Disordered" evidence="1">
    <location>
        <begin position="92"/>
        <end position="120"/>
    </location>
</feature>
<sequence>MYSRYETVKTTHPSAGRRKWHLLLLEQFWASSPSPPAQTTQEVDETLIDHLTQDEDQFDTILSNVEGGVVVRTDFSDEGAWKAFCEKLKQAEEEMTGGDRGEQASGSNAEDDDDSDDGEEGTLVKVINPELPEERAIFEGISNLTALRLLNDVDIRPSPPLPPDTKRVSPSHRLVDHRGWQEIYTGVNVWIYDAKSNTDKSVRLVSQEGDVYGTATGDSWRAQVSHIYDLQFNMTFTGLKINFGGMDRWDYSERKRNLDEALVPIL</sequence>
<proteinExistence type="predicted"/>
<comment type="caution">
    <text evidence="2">The sequence shown here is derived from an EMBL/GenBank/DDBJ whole genome shotgun (WGS) entry which is preliminary data.</text>
</comment>
<name>A0AAW0C879_9AGAR</name>
<keyword evidence="3" id="KW-1185">Reference proteome</keyword>
<feature type="compositionally biased region" description="Basic and acidic residues" evidence="1">
    <location>
        <begin position="92"/>
        <end position="102"/>
    </location>
</feature>
<evidence type="ECO:0000256" key="1">
    <source>
        <dbReference type="SAM" id="MobiDB-lite"/>
    </source>
</evidence>
<dbReference type="Proteomes" id="UP001383192">
    <property type="component" value="Unassembled WGS sequence"/>
</dbReference>
<gene>
    <name evidence="2" type="ORF">VNI00_011973</name>
</gene>
<feature type="compositionally biased region" description="Acidic residues" evidence="1">
    <location>
        <begin position="109"/>
        <end position="120"/>
    </location>
</feature>
<organism evidence="2 3">
    <name type="scientific">Paramarasmius palmivorus</name>
    <dbReference type="NCBI Taxonomy" id="297713"/>
    <lineage>
        <taxon>Eukaryota</taxon>
        <taxon>Fungi</taxon>
        <taxon>Dikarya</taxon>
        <taxon>Basidiomycota</taxon>
        <taxon>Agaricomycotina</taxon>
        <taxon>Agaricomycetes</taxon>
        <taxon>Agaricomycetidae</taxon>
        <taxon>Agaricales</taxon>
        <taxon>Marasmiineae</taxon>
        <taxon>Marasmiaceae</taxon>
        <taxon>Paramarasmius</taxon>
    </lineage>
</organism>
<evidence type="ECO:0000313" key="3">
    <source>
        <dbReference type="Proteomes" id="UP001383192"/>
    </source>
</evidence>
<dbReference type="EMBL" id="JAYKXP010000054">
    <property type="protein sequence ID" value="KAK7035206.1"/>
    <property type="molecule type" value="Genomic_DNA"/>
</dbReference>
<evidence type="ECO:0000313" key="2">
    <source>
        <dbReference type="EMBL" id="KAK7035206.1"/>
    </source>
</evidence>
<dbReference type="AlphaFoldDB" id="A0AAW0C879"/>
<accession>A0AAW0C879</accession>